<dbReference type="InterPro" id="IPR012902">
    <property type="entry name" value="N_methyl_site"/>
</dbReference>
<gene>
    <name evidence="2" type="ORF">HBH39_12155</name>
</gene>
<dbReference type="PROSITE" id="PS00409">
    <property type="entry name" value="PROKAR_NTER_METHYL"/>
    <property type="match status" value="1"/>
</dbReference>
<evidence type="ECO:0000256" key="1">
    <source>
        <dbReference type="SAM" id="Phobius"/>
    </source>
</evidence>
<feature type="transmembrane region" description="Helical" evidence="1">
    <location>
        <begin position="12"/>
        <end position="32"/>
    </location>
</feature>
<dbReference type="EMBL" id="CP050313">
    <property type="protein sequence ID" value="QIR15145.1"/>
    <property type="molecule type" value="Genomic_DNA"/>
</dbReference>
<protein>
    <submittedName>
        <fullName evidence="2">Prepilin-type N-terminal cleavage/methylation domain-containing protein</fullName>
    </submittedName>
</protein>
<keyword evidence="1" id="KW-0812">Transmembrane</keyword>
<evidence type="ECO:0000313" key="3">
    <source>
        <dbReference type="Proteomes" id="UP000502608"/>
    </source>
</evidence>
<dbReference type="RefSeq" id="WP_167678635.1">
    <property type="nucleotide sequence ID" value="NZ_CP050313.1"/>
</dbReference>
<name>A0A6G9QM55_9GAMM</name>
<keyword evidence="1" id="KW-1133">Transmembrane helix</keyword>
<reference evidence="2 3" key="1">
    <citation type="submission" date="2020-03" db="EMBL/GenBank/DDBJ databases">
        <title>Complete genome sequence of Shewanella sp.</title>
        <authorList>
            <person name="Kim Y.-S."/>
            <person name="Kim S.-J."/>
            <person name="Jung H.-K."/>
            <person name="Kim K.-H."/>
        </authorList>
    </citation>
    <scope>NUCLEOTIDE SEQUENCE [LARGE SCALE GENOMIC DNA]</scope>
    <source>
        <strain evidence="2 3">PN3F2</strain>
    </source>
</reference>
<evidence type="ECO:0000313" key="2">
    <source>
        <dbReference type="EMBL" id="QIR15145.1"/>
    </source>
</evidence>
<dbReference type="AlphaFoldDB" id="A0A6G9QM55"/>
<organism evidence="2 3">
    <name type="scientific">Shewanella aestuarii</name>
    <dbReference type="NCBI Taxonomy" id="1028752"/>
    <lineage>
        <taxon>Bacteria</taxon>
        <taxon>Pseudomonadati</taxon>
        <taxon>Pseudomonadota</taxon>
        <taxon>Gammaproteobacteria</taxon>
        <taxon>Alteromonadales</taxon>
        <taxon>Shewanellaceae</taxon>
        <taxon>Shewanella</taxon>
    </lineage>
</organism>
<sequence>MAGKIDRGFSLVELLVALTIMSLTVLIGSYAYSTFSNKWGQDLGRFNQSFYKAKQNALMPRLMRGIFPYVVENTTGNARIYFEGNSDGFVGVVQNAMFDVSTPAVVRFSVNQDPNFSYSLTYEEWLMYREVFISLEQDFDFTHQFIVLDGYSDIQFEYFGWYSNEVKAREISAPIGEKDRGWYRNYNSLEKGLLPEKIKVILSNGDKKTHWEFALVDQHPKWLLWNDGRNDDI</sequence>
<keyword evidence="1" id="KW-0472">Membrane</keyword>
<dbReference type="Proteomes" id="UP000502608">
    <property type="component" value="Chromosome"/>
</dbReference>
<dbReference type="Pfam" id="PF07963">
    <property type="entry name" value="N_methyl"/>
    <property type="match status" value="1"/>
</dbReference>
<proteinExistence type="predicted"/>
<dbReference type="NCBIfam" id="TIGR02532">
    <property type="entry name" value="IV_pilin_GFxxxE"/>
    <property type="match status" value="1"/>
</dbReference>
<accession>A0A6G9QM55</accession>
<dbReference type="KEGG" id="saes:HBH39_12155"/>
<keyword evidence="3" id="KW-1185">Reference proteome</keyword>